<evidence type="ECO:0000313" key="3">
    <source>
        <dbReference type="Proteomes" id="UP000812287"/>
    </source>
</evidence>
<comment type="caution">
    <text evidence="2">The sequence shown here is derived from an EMBL/GenBank/DDBJ whole genome shotgun (WGS) entry which is preliminary data.</text>
</comment>
<dbReference type="AlphaFoldDB" id="A0A9P8AY32"/>
<organism evidence="2 3">
    <name type="scientific">Guyanagaster necrorhizus</name>
    <dbReference type="NCBI Taxonomy" id="856835"/>
    <lineage>
        <taxon>Eukaryota</taxon>
        <taxon>Fungi</taxon>
        <taxon>Dikarya</taxon>
        <taxon>Basidiomycota</taxon>
        <taxon>Agaricomycotina</taxon>
        <taxon>Agaricomycetes</taxon>
        <taxon>Agaricomycetidae</taxon>
        <taxon>Agaricales</taxon>
        <taxon>Marasmiineae</taxon>
        <taxon>Physalacriaceae</taxon>
        <taxon>Guyanagaster</taxon>
    </lineage>
</organism>
<dbReference type="Proteomes" id="UP000812287">
    <property type="component" value="Unassembled WGS sequence"/>
</dbReference>
<feature type="region of interest" description="Disordered" evidence="1">
    <location>
        <begin position="23"/>
        <end position="65"/>
    </location>
</feature>
<evidence type="ECO:0000256" key="1">
    <source>
        <dbReference type="SAM" id="MobiDB-lite"/>
    </source>
</evidence>
<dbReference type="OrthoDB" id="10071381at2759"/>
<gene>
    <name evidence="2" type="ORF">BT62DRAFT_520047</name>
</gene>
<dbReference type="GeneID" id="66103537"/>
<dbReference type="EMBL" id="MU250526">
    <property type="protein sequence ID" value="KAG7450532.1"/>
    <property type="molecule type" value="Genomic_DNA"/>
</dbReference>
<evidence type="ECO:0000313" key="2">
    <source>
        <dbReference type="EMBL" id="KAG7450532.1"/>
    </source>
</evidence>
<dbReference type="RefSeq" id="XP_043044032.1">
    <property type="nucleotide sequence ID" value="XM_043181241.1"/>
</dbReference>
<protein>
    <submittedName>
        <fullName evidence="2">Uncharacterized protein</fullName>
    </submittedName>
</protein>
<reference evidence="2" key="1">
    <citation type="submission" date="2020-11" db="EMBL/GenBank/DDBJ databases">
        <title>Adaptations for nitrogen fixation in a non-lichenized fungal sporocarp promotes dispersal by wood-feeding termites.</title>
        <authorList>
            <consortium name="DOE Joint Genome Institute"/>
            <person name="Koch R.A."/>
            <person name="Yoon G."/>
            <person name="Arayal U."/>
            <person name="Lail K."/>
            <person name="Amirebrahimi M."/>
            <person name="Labutti K."/>
            <person name="Lipzen A."/>
            <person name="Riley R."/>
            <person name="Barry K."/>
            <person name="Henrissat B."/>
            <person name="Grigoriev I.V."/>
            <person name="Herr J.R."/>
            <person name="Aime M.C."/>
        </authorList>
    </citation>
    <scope>NUCLEOTIDE SEQUENCE</scope>
    <source>
        <strain evidence="2">MCA 3950</strain>
    </source>
</reference>
<accession>A0A9P8AY32</accession>
<proteinExistence type="predicted"/>
<name>A0A9P8AY32_9AGAR</name>
<sequence>MDMGVDVGREADPLQDVQMDIDFGQQIRLSEEPGQGRQASRPPSIVGGQFWIGQSPEEPLTQSQRSSLFPWDNAGVFISSSGGGGSAGGSDRISVDRADIRMRGSSVSRRESSLIPSASATGVGLSPGVADRVSHVGEDYRFEVDPEEVANNSQIESQKSDTNLVTLERNSFNFLEYAKMQFQTLPDFSNDLSFDAVAPPTTSTRHVAAAAFYHCLGTRRSL</sequence>
<keyword evidence="3" id="KW-1185">Reference proteome</keyword>